<dbReference type="RefSeq" id="WP_113659351.1">
    <property type="nucleotide sequence ID" value="NZ_KZ845668.1"/>
</dbReference>
<proteinExistence type="predicted"/>
<dbReference type="EMBL" id="QJKK01000006">
    <property type="protein sequence ID" value="RAL23366.1"/>
    <property type="molecule type" value="Genomic_DNA"/>
</dbReference>
<dbReference type="Proteomes" id="UP000251213">
    <property type="component" value="Unassembled WGS sequence"/>
</dbReference>
<name>A0A364K3R8_9BACL</name>
<keyword evidence="1" id="KW-0472">Membrane</keyword>
<reference evidence="2 3" key="2">
    <citation type="submission" date="2018-06" db="EMBL/GenBank/DDBJ databases">
        <authorList>
            <person name="Zhirakovskaya E."/>
        </authorList>
    </citation>
    <scope>NUCLEOTIDE SEQUENCE [LARGE SCALE GENOMIC DNA]</scope>
    <source>
        <strain evidence="2 3">FBKL4.011</strain>
    </source>
</reference>
<dbReference type="AlphaFoldDB" id="A0A364K3R8"/>
<reference evidence="2 3" key="1">
    <citation type="submission" date="2018-06" db="EMBL/GenBank/DDBJ databases">
        <title>Thermoflavimicrobium daqus sp. nov., a thermophilic microbe isolated from Moutai-flavour Daqu.</title>
        <authorList>
            <person name="Wang X."/>
            <person name="Zhou H."/>
        </authorList>
    </citation>
    <scope>NUCLEOTIDE SEQUENCE [LARGE SCALE GENOMIC DNA]</scope>
    <source>
        <strain evidence="2 3">FBKL4.011</strain>
    </source>
</reference>
<gene>
    <name evidence="2" type="ORF">DL897_11795</name>
</gene>
<comment type="caution">
    <text evidence="2">The sequence shown here is derived from an EMBL/GenBank/DDBJ whole genome shotgun (WGS) entry which is preliminary data.</text>
</comment>
<keyword evidence="1" id="KW-0812">Transmembrane</keyword>
<protein>
    <submittedName>
        <fullName evidence="2">Uncharacterized protein</fullName>
    </submittedName>
</protein>
<evidence type="ECO:0000313" key="3">
    <source>
        <dbReference type="Proteomes" id="UP000251213"/>
    </source>
</evidence>
<evidence type="ECO:0000313" key="2">
    <source>
        <dbReference type="EMBL" id="RAL23366.1"/>
    </source>
</evidence>
<accession>A0A364K3R8</accession>
<keyword evidence="3" id="KW-1185">Reference proteome</keyword>
<feature type="transmembrane region" description="Helical" evidence="1">
    <location>
        <begin position="7"/>
        <end position="23"/>
    </location>
</feature>
<keyword evidence="1" id="KW-1133">Transmembrane helix</keyword>
<dbReference type="OrthoDB" id="2589975at2"/>
<sequence>MWKRKPPYILMIFLAIVVIWIWYKYDKNTPSLPDSSTVAEPEEFKPIAKIKVATEEIEKIKSQSIEFASVYFSYDQEQSEKYRRKSNSFLHSQFIDHRVDELKEINQPNKVGVNTVLEQPKKVEILTSYVQGENICVFIDISQEITLQYQDGKTKQTNDSYNRLIVWEKEKGTWKVRRIEAQAFMEAD</sequence>
<organism evidence="2 3">
    <name type="scientific">Thermoflavimicrobium daqui</name>
    <dbReference type="NCBI Taxonomy" id="2137476"/>
    <lineage>
        <taxon>Bacteria</taxon>
        <taxon>Bacillati</taxon>
        <taxon>Bacillota</taxon>
        <taxon>Bacilli</taxon>
        <taxon>Bacillales</taxon>
        <taxon>Thermoactinomycetaceae</taxon>
        <taxon>Thermoflavimicrobium</taxon>
    </lineage>
</organism>
<evidence type="ECO:0000256" key="1">
    <source>
        <dbReference type="SAM" id="Phobius"/>
    </source>
</evidence>